<accession>A0A8S2Z5T0</accession>
<dbReference type="EMBL" id="CAJOBJ010104699">
    <property type="protein sequence ID" value="CAF4603699.1"/>
    <property type="molecule type" value="Genomic_DNA"/>
</dbReference>
<comment type="caution">
    <text evidence="1">The sequence shown here is derived from an EMBL/GenBank/DDBJ whole genome shotgun (WGS) entry which is preliminary data.</text>
</comment>
<sequence length="570" mass="65143">IFPGKSFPRPRIVLCDRARIFLIAALQLWNNESMKDFLHRAYRIVNDNADDTDLQKTNIHACLAHVLLDVRKTINKFIDERYRELAMWSIALLINTSSWFEFKHNWKLICLVLLKLHFGEDDHDREAQDALLEKINNIKSDANTVDAIKSIQAIQEEDTAKATGAYLHDFDDGADDDNDEIVIDDEQEANATNSPFKSAIQKIFQDALDVIGISIEEAQGIPLQSILKWFKYLTIFFMPTLPIWSNLLLGDLTRDHRRIVQSFERVLITLPEQRATAISERRMGILKRTQLGGHIRLDIVLSILVPDMITIIDEFSNSLCNHAGKSINHSNDSYSMILDEQRLKPIEERWRQSCNKRGHGHYTKCPAEPIFTDLVSSLLACRRNVNAGLKLPSLSPDWLSTAIGLILSIENNHHHRRRRISPSSSLSSSNVSPLVDVIYTFIEEWETIRHIDVLDWPLILIINVHDSMKNTKFRKPAGIVSLGQFSHWLAIGGPSSSVYDLTCFTSIIRSGSNDIMVRVTKTKQRWSTSINRKMIGDGEQLKRLYASSLEADNILSQEIFCLLFILYVDE</sequence>
<dbReference type="AlphaFoldDB" id="A0A8S2Z5T0"/>
<name>A0A8S2Z5T0_9BILA</name>
<proteinExistence type="predicted"/>
<evidence type="ECO:0000313" key="2">
    <source>
        <dbReference type="Proteomes" id="UP000681720"/>
    </source>
</evidence>
<evidence type="ECO:0000313" key="1">
    <source>
        <dbReference type="EMBL" id="CAF4603699.1"/>
    </source>
</evidence>
<feature type="non-terminal residue" evidence="1">
    <location>
        <position position="1"/>
    </location>
</feature>
<dbReference type="Proteomes" id="UP000681720">
    <property type="component" value="Unassembled WGS sequence"/>
</dbReference>
<protein>
    <submittedName>
        <fullName evidence="1">Uncharacterized protein</fullName>
    </submittedName>
</protein>
<gene>
    <name evidence="1" type="ORF">GIL414_LOCUS39037</name>
</gene>
<reference evidence="1" key="1">
    <citation type="submission" date="2021-02" db="EMBL/GenBank/DDBJ databases">
        <authorList>
            <person name="Nowell W R."/>
        </authorList>
    </citation>
    <scope>NUCLEOTIDE SEQUENCE</scope>
</reference>
<organism evidence="1 2">
    <name type="scientific">Rotaria magnacalcarata</name>
    <dbReference type="NCBI Taxonomy" id="392030"/>
    <lineage>
        <taxon>Eukaryota</taxon>
        <taxon>Metazoa</taxon>
        <taxon>Spiralia</taxon>
        <taxon>Gnathifera</taxon>
        <taxon>Rotifera</taxon>
        <taxon>Eurotatoria</taxon>
        <taxon>Bdelloidea</taxon>
        <taxon>Philodinida</taxon>
        <taxon>Philodinidae</taxon>
        <taxon>Rotaria</taxon>
    </lineage>
</organism>